<reference evidence="6 7" key="1">
    <citation type="submission" date="2019-06" db="EMBL/GenBank/DDBJ databases">
        <title>Discovery of a novel chromosome fission-fusion reversal in muntjac.</title>
        <authorList>
            <person name="Mudd A.B."/>
            <person name="Bredeson J.V."/>
            <person name="Baum R."/>
            <person name="Hockemeyer D."/>
            <person name="Rokhsar D.S."/>
        </authorList>
    </citation>
    <scope>NUCLEOTIDE SEQUENCE [LARGE SCALE GENOMIC DNA]</scope>
    <source>
        <strain evidence="6">UTSW_UCB_Mm</strain>
        <tissue evidence="6">Fibroblast cell line</tissue>
    </source>
</reference>
<proteinExistence type="inferred from homology"/>
<feature type="domain" description="PPIase cyclophilin-type" evidence="5">
    <location>
        <begin position="11"/>
        <end position="154"/>
    </location>
</feature>
<dbReference type="InterPro" id="IPR029000">
    <property type="entry name" value="Cyclophilin-like_dom_sf"/>
</dbReference>
<dbReference type="InterPro" id="IPR024936">
    <property type="entry name" value="Cyclophilin-type_PPIase"/>
</dbReference>
<evidence type="ECO:0000256" key="1">
    <source>
        <dbReference type="ARBA" id="ARBA00000971"/>
    </source>
</evidence>
<evidence type="ECO:0000256" key="3">
    <source>
        <dbReference type="ARBA" id="ARBA00023235"/>
    </source>
</evidence>
<comment type="similarity">
    <text evidence="4">Belongs to the cyclophilin-type PPIase family.</text>
</comment>
<comment type="function">
    <text evidence="4">PPIases accelerate the folding of proteins. It catalyzes the cis-trans isomerization of proline imidic peptide bonds in oligopeptides.</text>
</comment>
<gene>
    <name evidence="6" type="ORF">FD754_011938</name>
</gene>
<dbReference type="EMBL" id="VCEA01000002">
    <property type="protein sequence ID" value="KAB0347081.1"/>
    <property type="molecule type" value="Genomic_DNA"/>
</dbReference>
<dbReference type="EC" id="5.2.1.8" evidence="4"/>
<dbReference type="InterPro" id="IPR002130">
    <property type="entry name" value="Cyclophilin-type_PPIase_dom"/>
</dbReference>
<dbReference type="GO" id="GO:0005737">
    <property type="term" value="C:cytoplasm"/>
    <property type="evidence" value="ECO:0007669"/>
    <property type="project" value="TreeGrafter"/>
</dbReference>
<dbReference type="PROSITE" id="PS50072">
    <property type="entry name" value="CSA_PPIASE_2"/>
    <property type="match status" value="1"/>
</dbReference>
<organism evidence="6 7">
    <name type="scientific">Muntiacus muntjak</name>
    <name type="common">Barking deer</name>
    <name type="synonym">Indian muntjac</name>
    <dbReference type="NCBI Taxonomy" id="9888"/>
    <lineage>
        <taxon>Eukaryota</taxon>
        <taxon>Metazoa</taxon>
        <taxon>Chordata</taxon>
        <taxon>Craniata</taxon>
        <taxon>Vertebrata</taxon>
        <taxon>Euteleostomi</taxon>
        <taxon>Mammalia</taxon>
        <taxon>Eutheria</taxon>
        <taxon>Laurasiatheria</taxon>
        <taxon>Artiodactyla</taxon>
        <taxon>Ruminantia</taxon>
        <taxon>Pecora</taxon>
        <taxon>Cervidae</taxon>
        <taxon>Muntiacinae</taxon>
        <taxon>Muntiacus</taxon>
    </lineage>
</organism>
<evidence type="ECO:0000259" key="5">
    <source>
        <dbReference type="PROSITE" id="PS50072"/>
    </source>
</evidence>
<evidence type="ECO:0000256" key="2">
    <source>
        <dbReference type="ARBA" id="ARBA00023110"/>
    </source>
</evidence>
<name>A0A5N3VCZ6_MUNMU</name>
<evidence type="ECO:0000256" key="4">
    <source>
        <dbReference type="RuleBase" id="RU363019"/>
    </source>
</evidence>
<dbReference type="Pfam" id="PF00160">
    <property type="entry name" value="Pro_isomerase"/>
    <property type="match status" value="1"/>
</dbReference>
<keyword evidence="3 4" id="KW-0413">Isomerase</keyword>
<keyword evidence="7" id="KW-1185">Reference proteome</keyword>
<dbReference type="GO" id="GO:0003755">
    <property type="term" value="F:peptidyl-prolyl cis-trans isomerase activity"/>
    <property type="evidence" value="ECO:0007669"/>
    <property type="project" value="UniProtKB-UniRule"/>
</dbReference>
<dbReference type="AlphaFoldDB" id="A0A5N3VCZ6"/>
<dbReference type="SUPFAM" id="SSF50891">
    <property type="entry name" value="Cyclophilin-like"/>
    <property type="match status" value="1"/>
</dbReference>
<evidence type="ECO:0000313" key="7">
    <source>
        <dbReference type="Proteomes" id="UP000326458"/>
    </source>
</evidence>
<protein>
    <recommendedName>
        <fullName evidence="4">Peptidyl-prolyl cis-trans isomerase</fullName>
        <shortName evidence="4">PPIase</shortName>
        <ecNumber evidence="4">5.2.1.8</ecNumber>
    </recommendedName>
</protein>
<sequence length="155" mass="16794">MVNPTVNPTLFFNIAVNGEPLGLISFKLFADKVPNAAENFPALSTGEKVFGFMCQGGDFTCQNDTSSKSIYGKKSDDKNSIPKHIGPDILSMANTGPNTNGSQFFICNDKTEWLDGKHVVFGKMKEGMNIVESVECFGSSNDKTNKKIIANCGQI</sequence>
<keyword evidence="2 4" id="KW-0697">Rotamase</keyword>
<dbReference type="GO" id="GO:0006457">
    <property type="term" value="P:protein folding"/>
    <property type="evidence" value="ECO:0007669"/>
    <property type="project" value="TreeGrafter"/>
</dbReference>
<evidence type="ECO:0000313" key="6">
    <source>
        <dbReference type="EMBL" id="KAB0347081.1"/>
    </source>
</evidence>
<dbReference type="PIRSF" id="PIRSF001467">
    <property type="entry name" value="Peptidylpro_ismrse"/>
    <property type="match status" value="1"/>
</dbReference>
<accession>A0A5N3VCZ6</accession>
<dbReference type="PRINTS" id="PR00153">
    <property type="entry name" value="CSAPPISMRASE"/>
</dbReference>
<dbReference type="Proteomes" id="UP000326458">
    <property type="component" value="Unassembled WGS sequence"/>
</dbReference>
<comment type="catalytic activity">
    <reaction evidence="1 4">
        <text>[protein]-peptidylproline (omega=180) = [protein]-peptidylproline (omega=0)</text>
        <dbReference type="Rhea" id="RHEA:16237"/>
        <dbReference type="Rhea" id="RHEA-COMP:10747"/>
        <dbReference type="Rhea" id="RHEA-COMP:10748"/>
        <dbReference type="ChEBI" id="CHEBI:83833"/>
        <dbReference type="ChEBI" id="CHEBI:83834"/>
        <dbReference type="EC" id="5.2.1.8"/>
    </reaction>
</comment>
<dbReference type="PANTHER" id="PTHR11071:SF490">
    <property type="entry name" value="PEPTIDYL-PROLYL CIS-TRANS ISOMERASE A"/>
    <property type="match status" value="1"/>
</dbReference>
<comment type="caution">
    <text evidence="6">The sequence shown here is derived from an EMBL/GenBank/DDBJ whole genome shotgun (WGS) entry which is preliminary data.</text>
</comment>
<dbReference type="PANTHER" id="PTHR11071">
    <property type="entry name" value="PEPTIDYL-PROLYL CIS-TRANS ISOMERASE"/>
    <property type="match status" value="1"/>
</dbReference>
<dbReference type="GO" id="GO:0016018">
    <property type="term" value="F:cyclosporin A binding"/>
    <property type="evidence" value="ECO:0007669"/>
    <property type="project" value="TreeGrafter"/>
</dbReference>
<dbReference type="Gene3D" id="2.40.100.10">
    <property type="entry name" value="Cyclophilin-like"/>
    <property type="match status" value="1"/>
</dbReference>
<dbReference type="FunFam" id="2.40.100.10:FF:000025">
    <property type="entry name" value="Peptidyl-prolyl cis-trans isomerase CYP19-2"/>
    <property type="match status" value="1"/>
</dbReference>